<feature type="transmembrane region" description="Helical" evidence="9">
    <location>
        <begin position="97"/>
        <end position="117"/>
    </location>
</feature>
<evidence type="ECO:0000256" key="9">
    <source>
        <dbReference type="SAM" id="Phobius"/>
    </source>
</evidence>
<dbReference type="Pfam" id="PF05128">
    <property type="entry name" value="DUF697"/>
    <property type="match status" value="1"/>
</dbReference>
<keyword evidence="7 9" id="KW-0472">Membrane</keyword>
<dbReference type="InterPro" id="IPR006507">
    <property type="entry name" value="UPF0283"/>
</dbReference>
<accession>A0A9W6J1T0</accession>
<comment type="subcellular location">
    <subcellularLocation>
        <location evidence="1">Cell inner membrane</location>
        <topology evidence="1">Multi-pass membrane protein</topology>
    </subcellularLocation>
</comment>
<proteinExistence type="inferred from homology"/>
<feature type="transmembrane region" description="Helical" evidence="9">
    <location>
        <begin position="66"/>
        <end position="85"/>
    </location>
</feature>
<evidence type="ECO:0000256" key="1">
    <source>
        <dbReference type="ARBA" id="ARBA00004429"/>
    </source>
</evidence>
<dbReference type="NCBIfam" id="TIGR01620">
    <property type="entry name" value="hyp_HI0043"/>
    <property type="match status" value="1"/>
</dbReference>
<comment type="similarity">
    <text evidence="2">Belongs to the UPF0283 family.</text>
</comment>
<evidence type="ECO:0000256" key="3">
    <source>
        <dbReference type="ARBA" id="ARBA00022475"/>
    </source>
</evidence>
<keyword evidence="5 9" id="KW-0812">Transmembrane</keyword>
<evidence type="ECO:0000256" key="2">
    <source>
        <dbReference type="ARBA" id="ARBA00008255"/>
    </source>
</evidence>
<keyword evidence="6 9" id="KW-1133">Transmembrane helix</keyword>
<name>A0A9W6J1T0_9HYPH</name>
<evidence type="ECO:0000256" key="4">
    <source>
        <dbReference type="ARBA" id="ARBA00022519"/>
    </source>
</evidence>
<keyword evidence="11" id="KW-1185">Reference proteome</keyword>
<dbReference type="InterPro" id="IPR021147">
    <property type="entry name" value="DUF697"/>
</dbReference>
<dbReference type="AlphaFoldDB" id="A0A9W6J1T0"/>
<reference evidence="10" key="1">
    <citation type="journal article" date="2014" name="Int. J. Syst. Evol. Microbiol.">
        <title>Complete genome sequence of Corynebacterium casei LMG S-19264T (=DSM 44701T), isolated from a smear-ripened cheese.</title>
        <authorList>
            <consortium name="US DOE Joint Genome Institute (JGI-PGF)"/>
            <person name="Walter F."/>
            <person name="Albersmeier A."/>
            <person name="Kalinowski J."/>
            <person name="Ruckert C."/>
        </authorList>
    </citation>
    <scope>NUCLEOTIDE SEQUENCE</scope>
    <source>
        <strain evidence="10">VKM B-2347</strain>
    </source>
</reference>
<feature type="compositionally biased region" description="Basic and acidic residues" evidence="8">
    <location>
        <begin position="351"/>
        <end position="360"/>
    </location>
</feature>
<comment type="caution">
    <text evidence="10">The sequence shown here is derived from an EMBL/GenBank/DDBJ whole genome shotgun (WGS) entry which is preliminary data.</text>
</comment>
<reference evidence="10" key="2">
    <citation type="submission" date="2023-01" db="EMBL/GenBank/DDBJ databases">
        <authorList>
            <person name="Sun Q."/>
            <person name="Evtushenko L."/>
        </authorList>
    </citation>
    <scope>NUCLEOTIDE SEQUENCE</scope>
    <source>
        <strain evidence="10">VKM B-2347</strain>
    </source>
</reference>
<evidence type="ECO:0000313" key="11">
    <source>
        <dbReference type="Proteomes" id="UP001143372"/>
    </source>
</evidence>
<evidence type="ECO:0000313" key="10">
    <source>
        <dbReference type="EMBL" id="GLK68163.1"/>
    </source>
</evidence>
<dbReference type="PANTHER" id="PTHR39342:SF1">
    <property type="entry name" value="UPF0283 MEMBRANE PROTEIN YCJF"/>
    <property type="match status" value="1"/>
</dbReference>
<dbReference type="PANTHER" id="PTHR39342">
    <property type="entry name" value="UPF0283 MEMBRANE PROTEIN YCJF"/>
    <property type="match status" value="1"/>
</dbReference>
<dbReference type="Proteomes" id="UP001143372">
    <property type="component" value="Unassembled WGS sequence"/>
</dbReference>
<protein>
    <submittedName>
        <fullName evidence="10">UPF0283 membrane protein</fullName>
    </submittedName>
</protein>
<keyword evidence="3" id="KW-1003">Cell membrane</keyword>
<evidence type="ECO:0000256" key="6">
    <source>
        <dbReference type="ARBA" id="ARBA00022989"/>
    </source>
</evidence>
<dbReference type="EMBL" id="BSFI01000007">
    <property type="protein sequence ID" value="GLK68163.1"/>
    <property type="molecule type" value="Genomic_DNA"/>
</dbReference>
<evidence type="ECO:0000256" key="5">
    <source>
        <dbReference type="ARBA" id="ARBA00022692"/>
    </source>
</evidence>
<dbReference type="GO" id="GO:0005886">
    <property type="term" value="C:plasma membrane"/>
    <property type="evidence" value="ECO:0007669"/>
    <property type="project" value="UniProtKB-SubCell"/>
</dbReference>
<evidence type="ECO:0000256" key="7">
    <source>
        <dbReference type="ARBA" id="ARBA00023136"/>
    </source>
</evidence>
<organism evidence="10 11">
    <name type="scientific">Hansschlegelia plantiphila</name>
    <dbReference type="NCBI Taxonomy" id="374655"/>
    <lineage>
        <taxon>Bacteria</taxon>
        <taxon>Pseudomonadati</taxon>
        <taxon>Pseudomonadota</taxon>
        <taxon>Alphaproteobacteria</taxon>
        <taxon>Hyphomicrobiales</taxon>
        <taxon>Methylopilaceae</taxon>
        <taxon>Hansschlegelia</taxon>
    </lineage>
</organism>
<feature type="region of interest" description="Disordered" evidence="8">
    <location>
        <begin position="336"/>
        <end position="360"/>
    </location>
</feature>
<sequence length="360" mass="37988">MTTETPRRPAAFRLNDPSVTLAGSDETVTASRGGVVLTPQPDAFEDVLDPATVPVKPRRKRLSLGGLFWSALGGLGSLAVGLWATRVVEDLFARSDWLGWVALGLAGVAALAALAIVGRESLALMRLNKIEDLRTAAAEAHRADDDVEARKVIADVVAIYAARPETARARAAVASHKDEIIDGSDRLRIVERELMEPLDLEARRAIAAASKRVSVVTAVSPRALVDLAIVLVEAMRLIRRIGAIYGGRPGTLGFLKLAKHVGAHLAVTGGMGVGDGLLEQALGHGLAAKISARLGEGVLNGILTARVGLAAMAVCRPMPFVERRPPTVREVAGNLFESAPKPRPAGKKRPPTRDCIRAGG</sequence>
<evidence type="ECO:0000256" key="8">
    <source>
        <dbReference type="SAM" id="MobiDB-lite"/>
    </source>
</evidence>
<dbReference type="RefSeq" id="WP_271168387.1">
    <property type="nucleotide sequence ID" value="NZ_BSFI01000007.1"/>
</dbReference>
<keyword evidence="4" id="KW-0997">Cell inner membrane</keyword>
<gene>
    <name evidence="10" type="ORF">GCM10008179_18010</name>
</gene>